<sequence>MMATAAAVHQENETIRLTWLLPAVARVRVESPEGRYPHALEDGAWRGRRCFVVGGGLSMRDFDWSRLNGELVIGVNRVIEDMTPAIWFTMDHRFLINLFGNQYYNKEQDVAQRITDFRGLKIWNNASATDTWDGNGIVEIKCPGEHHFTDSLAQGIGGGANSGYGALNLAWILGADPIYLLGFDMHGEGKNQAHYKSDFYHSAHKCSTGHFNHQFATVYKNFRANFERVAQERPDVAARVINLNPDSALKCFQFGKLDDVAAITRPIVISFYTPGTSYEQHAENLARSCVRWGLEHNIVPVESKGSWLENIRHKPHFIAEMLEKHGRAVLWVDVDGVIQRYPALYDNAEFDVGINWRDYELFPAPGRRSGLELLSGTMFWNYTEPSRELLRRWIVRMETNPNAYEQRVLESMFKDENFSVDGLRAKDMPPTYCQIFDLMAAAGEPVIEHFQASRTAKAEVDAA</sequence>
<dbReference type="EMBL" id="LAZR01015832">
    <property type="protein sequence ID" value="KKM07157.1"/>
    <property type="molecule type" value="Genomic_DNA"/>
</dbReference>
<organism evidence="2">
    <name type="scientific">marine sediment metagenome</name>
    <dbReference type="NCBI Taxonomy" id="412755"/>
    <lineage>
        <taxon>unclassified sequences</taxon>
        <taxon>metagenomes</taxon>
        <taxon>ecological metagenomes</taxon>
    </lineage>
</organism>
<accession>A0A0F9HVI8</accession>
<feature type="domain" description="Nucleotide-diphospho-sugar transferase" evidence="1">
    <location>
        <begin position="308"/>
        <end position="434"/>
    </location>
</feature>
<gene>
    <name evidence="2" type="ORF">LCGC14_1736760</name>
</gene>
<reference evidence="2" key="1">
    <citation type="journal article" date="2015" name="Nature">
        <title>Complex archaea that bridge the gap between prokaryotes and eukaryotes.</title>
        <authorList>
            <person name="Spang A."/>
            <person name="Saw J.H."/>
            <person name="Jorgensen S.L."/>
            <person name="Zaremba-Niedzwiedzka K."/>
            <person name="Martijn J."/>
            <person name="Lind A.E."/>
            <person name="van Eijk R."/>
            <person name="Schleper C."/>
            <person name="Guy L."/>
            <person name="Ettema T.J."/>
        </authorList>
    </citation>
    <scope>NUCLEOTIDE SEQUENCE</scope>
</reference>
<proteinExistence type="predicted"/>
<name>A0A0F9HVI8_9ZZZZ</name>
<comment type="caution">
    <text evidence="2">The sequence shown here is derived from an EMBL/GenBank/DDBJ whole genome shotgun (WGS) entry which is preliminary data.</text>
</comment>
<dbReference type="AlphaFoldDB" id="A0A0F9HVI8"/>
<dbReference type="Gene3D" id="3.90.1480.10">
    <property type="entry name" value="Alpha-2,3-sialyltransferase"/>
    <property type="match status" value="1"/>
</dbReference>
<evidence type="ECO:0000313" key="2">
    <source>
        <dbReference type="EMBL" id="KKM07157.1"/>
    </source>
</evidence>
<dbReference type="Pfam" id="PF03407">
    <property type="entry name" value="Nucleotid_trans"/>
    <property type="match status" value="1"/>
</dbReference>
<protein>
    <recommendedName>
        <fullName evidence="1">Nucleotide-diphospho-sugar transferase domain-containing protein</fullName>
    </recommendedName>
</protein>
<dbReference type="InterPro" id="IPR005069">
    <property type="entry name" value="Nucl-diP-sugar_transferase"/>
</dbReference>
<evidence type="ECO:0000259" key="1">
    <source>
        <dbReference type="Pfam" id="PF03407"/>
    </source>
</evidence>